<dbReference type="AlphaFoldDB" id="X0SKD1"/>
<protein>
    <submittedName>
        <fullName evidence="1">Uncharacterized protein</fullName>
    </submittedName>
</protein>
<gene>
    <name evidence="1" type="ORF">S01H1_09102</name>
</gene>
<dbReference type="EMBL" id="BARS01004652">
    <property type="protein sequence ID" value="GAF81533.1"/>
    <property type="molecule type" value="Genomic_DNA"/>
</dbReference>
<accession>X0SKD1</accession>
<comment type="caution">
    <text evidence="1">The sequence shown here is derived from an EMBL/GenBank/DDBJ whole genome shotgun (WGS) entry which is preliminary data.</text>
</comment>
<organism evidence="1">
    <name type="scientific">marine sediment metagenome</name>
    <dbReference type="NCBI Taxonomy" id="412755"/>
    <lineage>
        <taxon>unclassified sequences</taxon>
        <taxon>metagenomes</taxon>
        <taxon>ecological metagenomes</taxon>
    </lineage>
</organism>
<proteinExistence type="predicted"/>
<sequence>MSVDNGILEYYRWLKDPYVGAKVPWYKLHIRLCAWLTWHTGKCAVYYLERTMRGTGNDVEVVLLVYSETKGMSLTERDYHVAARFEAMNRAMNQPEPCCRCTQPEDVQ</sequence>
<reference evidence="1" key="1">
    <citation type="journal article" date="2014" name="Front. Microbiol.">
        <title>High frequency of phylogenetically diverse reductive dehalogenase-homologous genes in deep subseafloor sedimentary metagenomes.</title>
        <authorList>
            <person name="Kawai M."/>
            <person name="Futagami T."/>
            <person name="Toyoda A."/>
            <person name="Takaki Y."/>
            <person name="Nishi S."/>
            <person name="Hori S."/>
            <person name="Arai W."/>
            <person name="Tsubouchi T."/>
            <person name="Morono Y."/>
            <person name="Uchiyama I."/>
            <person name="Ito T."/>
            <person name="Fujiyama A."/>
            <person name="Inagaki F."/>
            <person name="Takami H."/>
        </authorList>
    </citation>
    <scope>NUCLEOTIDE SEQUENCE</scope>
    <source>
        <strain evidence="1">Expedition CK06-06</strain>
    </source>
</reference>
<name>X0SKD1_9ZZZZ</name>
<evidence type="ECO:0000313" key="1">
    <source>
        <dbReference type="EMBL" id="GAF81533.1"/>
    </source>
</evidence>